<dbReference type="GO" id="GO:0006423">
    <property type="term" value="P:cysteinyl-tRNA aminoacylation"/>
    <property type="evidence" value="ECO:0007669"/>
    <property type="project" value="TreeGrafter"/>
</dbReference>
<dbReference type="CDD" id="cd00672">
    <property type="entry name" value="CysRS_core"/>
    <property type="match status" value="1"/>
</dbReference>
<dbReference type="PANTHER" id="PTHR10890">
    <property type="entry name" value="CYSTEINYL-TRNA SYNTHETASE"/>
    <property type="match status" value="1"/>
</dbReference>
<dbReference type="PANTHER" id="PTHR10890:SF3">
    <property type="entry name" value="CYSTEINE--TRNA LIGASE, CYTOPLASMIC"/>
    <property type="match status" value="1"/>
</dbReference>
<gene>
    <name evidence="5" type="ORF">J9259_01645</name>
    <name evidence="6" type="ORF">KIY12_03550</name>
</gene>
<comment type="caution">
    <text evidence="6">The sequence shown here is derived from an EMBL/GenBank/DDBJ whole genome shotgun (WGS) entry which is preliminary data.</text>
</comment>
<evidence type="ECO:0000313" key="5">
    <source>
        <dbReference type="EMBL" id="MBX8631216.1"/>
    </source>
</evidence>
<dbReference type="AlphaFoldDB" id="A0A8J8CDM1"/>
<dbReference type="EMBL" id="JAGVSJ010000002">
    <property type="protein sequence ID" value="MBX8631216.1"/>
    <property type="molecule type" value="Genomic_DNA"/>
</dbReference>
<dbReference type="GO" id="GO:0005524">
    <property type="term" value="F:ATP binding"/>
    <property type="evidence" value="ECO:0007669"/>
    <property type="project" value="UniProtKB-KW"/>
</dbReference>
<evidence type="ECO:0000256" key="3">
    <source>
        <dbReference type="ARBA" id="ARBA00022840"/>
    </source>
</evidence>
<proteinExistence type="predicted"/>
<dbReference type="GO" id="GO:0004817">
    <property type="term" value="F:cysteine-tRNA ligase activity"/>
    <property type="evidence" value="ECO:0007669"/>
    <property type="project" value="TreeGrafter"/>
</dbReference>
<reference evidence="6" key="1">
    <citation type="submission" date="2021-05" db="EMBL/GenBank/DDBJ databases">
        <title>Genomic insights into ecological role and evolution of a novel Thermoplasmata order Candidatus Sysuiplasmatales.</title>
        <authorList>
            <person name="Yuan Y."/>
        </authorList>
    </citation>
    <scope>NUCLEOTIDE SEQUENCE</scope>
    <source>
        <strain evidence="6">TUT19-bin139</strain>
        <strain evidence="5">YP2-bin.285</strain>
    </source>
</reference>
<keyword evidence="1 6" id="KW-0436">Ligase</keyword>
<dbReference type="Pfam" id="PF01406">
    <property type="entry name" value="tRNA-synt_1e"/>
    <property type="match status" value="1"/>
</dbReference>
<organism evidence="6 7">
    <name type="scientific">Candidatus Sysuiplasma superficiale</name>
    <dbReference type="NCBI Taxonomy" id="2823368"/>
    <lineage>
        <taxon>Archaea</taxon>
        <taxon>Methanobacteriati</taxon>
        <taxon>Thermoplasmatota</taxon>
        <taxon>Thermoplasmata</taxon>
        <taxon>Candidatus Sysuiplasmatales</taxon>
        <taxon>Candidatus Sysuiplasmataceae</taxon>
        <taxon>Candidatus Sysuiplasma</taxon>
    </lineage>
</organism>
<evidence type="ECO:0000259" key="4">
    <source>
        <dbReference type="Pfam" id="PF01406"/>
    </source>
</evidence>
<protein>
    <submittedName>
        <fullName evidence="6">Class I tRNA ligase family protein</fullName>
    </submittedName>
</protein>
<dbReference type="PRINTS" id="PR00983">
    <property type="entry name" value="TRNASYNTHCYS"/>
</dbReference>
<evidence type="ECO:0000313" key="6">
    <source>
        <dbReference type="EMBL" id="MBX8643782.1"/>
    </source>
</evidence>
<dbReference type="Gene3D" id="3.40.50.620">
    <property type="entry name" value="HUPs"/>
    <property type="match status" value="1"/>
</dbReference>
<evidence type="ECO:0000256" key="2">
    <source>
        <dbReference type="ARBA" id="ARBA00022741"/>
    </source>
</evidence>
<dbReference type="SUPFAM" id="SSF52374">
    <property type="entry name" value="Nucleotidylyl transferase"/>
    <property type="match status" value="1"/>
</dbReference>
<dbReference type="GO" id="GO:0005829">
    <property type="term" value="C:cytosol"/>
    <property type="evidence" value="ECO:0007669"/>
    <property type="project" value="TreeGrafter"/>
</dbReference>
<dbReference type="Proteomes" id="UP000750197">
    <property type="component" value="Unassembled WGS sequence"/>
</dbReference>
<name>A0A8J8CDM1_9ARCH</name>
<evidence type="ECO:0000313" key="7">
    <source>
        <dbReference type="Proteomes" id="UP000750197"/>
    </source>
</evidence>
<sequence length="404" mass="45972">MTVQIYNTLTRKLEGITGRGLNPLHINMYVCGPTVYDAPHVGHGRSYIFFDVLKRALILDGYSVSHLQNFSDVDEKIDNRAKEEGVEPIRLADRYSEEFIAEMDMLGVIRPDMYVRASESRDVMHRIALSFIRKDLAYEAGGNVYFRTSSGGGYGSLLHDTLDNLITGHEADNFRFVKENKEDFTIWLGKFDRSNMMSGRPSWNLECFSMVHKYFGCELDIQGGGMDLIFPHHEVASVMSKAYCRVEFADFYVHNGFVTLKKDKMSKSTNNFISVHSLLDDFSPESIRLYLLSVNFRQNIEFSITELREYEESISVLRKTARDSGALKNERVVGISEAEQSGEYWSEFQSALNRNLDTSGATRIMMEEMKGTGFKGKEGKSDFRLMCAALGLFNHRPSAPQSEK</sequence>
<dbReference type="InterPro" id="IPR024909">
    <property type="entry name" value="Cys-tRNA/MSH_ligase"/>
</dbReference>
<dbReference type="EMBL" id="JAHEAC010000020">
    <property type="protein sequence ID" value="MBX8643782.1"/>
    <property type="molecule type" value="Genomic_DNA"/>
</dbReference>
<evidence type="ECO:0000256" key="1">
    <source>
        <dbReference type="ARBA" id="ARBA00022598"/>
    </source>
</evidence>
<keyword evidence="2" id="KW-0547">Nucleotide-binding</keyword>
<dbReference type="InterPro" id="IPR014729">
    <property type="entry name" value="Rossmann-like_a/b/a_fold"/>
</dbReference>
<keyword evidence="3" id="KW-0067">ATP-binding</keyword>
<feature type="domain" description="tRNA synthetases class I catalytic" evidence="4">
    <location>
        <begin position="23"/>
        <end position="309"/>
    </location>
</feature>
<dbReference type="Proteomes" id="UP000716004">
    <property type="component" value="Unassembled WGS sequence"/>
</dbReference>
<dbReference type="InterPro" id="IPR032678">
    <property type="entry name" value="tRNA-synt_1_cat_dom"/>
</dbReference>
<accession>A0A8J8CDM1</accession>